<feature type="transmembrane region" description="Helical" evidence="1">
    <location>
        <begin position="29"/>
        <end position="48"/>
    </location>
</feature>
<proteinExistence type="predicted"/>
<keyword evidence="1" id="KW-0472">Membrane</keyword>
<dbReference type="RefSeq" id="WP_159323149.1">
    <property type="nucleotide sequence ID" value="NZ_BLIT01000035.1"/>
</dbReference>
<comment type="caution">
    <text evidence="2">The sequence shown here is derived from an EMBL/GenBank/DDBJ whole genome shotgun (WGS) entry which is preliminary data.</text>
</comment>
<accession>A0AAE4Q4I3</accession>
<evidence type="ECO:0000313" key="3">
    <source>
        <dbReference type="Proteomes" id="UP001186118"/>
    </source>
</evidence>
<sequence>MAQKLGSEFLRPFDQQERLGFLGRTKRQWLVMLGIGISIALSIGLYLIHFPIVITYMLLGGILTPVLLYGSKKDLELKERYRFLLTIQKRSYQTDYQYKEVNPKDAFQSQFGVTEVDQK</sequence>
<name>A0AAE4Q4I3_STRCB</name>
<keyword evidence="1" id="KW-1133">Transmembrane helix</keyword>
<reference evidence="2" key="1">
    <citation type="submission" date="2021-04" db="EMBL/GenBank/DDBJ databases">
        <title>Draft genomes of 20 S. canis strains.</title>
        <authorList>
            <person name="Pagnossin D."/>
            <person name="Weir W."/>
            <person name="Smith A."/>
            <person name="Ure R."/>
            <person name="Oravcova K."/>
        </authorList>
    </citation>
    <scope>NUCLEOTIDE SEQUENCE</scope>
    <source>
        <strain evidence="2">284</strain>
    </source>
</reference>
<gene>
    <name evidence="2" type="ORF">KB584_04980</name>
</gene>
<organism evidence="2 3">
    <name type="scientific">Streptococcus canis</name>
    <dbReference type="NCBI Taxonomy" id="1329"/>
    <lineage>
        <taxon>Bacteria</taxon>
        <taxon>Bacillati</taxon>
        <taxon>Bacillota</taxon>
        <taxon>Bacilli</taxon>
        <taxon>Lactobacillales</taxon>
        <taxon>Streptococcaceae</taxon>
        <taxon>Streptococcus</taxon>
    </lineage>
</organism>
<keyword evidence="1" id="KW-0812">Transmembrane</keyword>
<evidence type="ECO:0000256" key="1">
    <source>
        <dbReference type="SAM" id="Phobius"/>
    </source>
</evidence>
<feature type="transmembrane region" description="Helical" evidence="1">
    <location>
        <begin position="54"/>
        <end position="71"/>
    </location>
</feature>
<protein>
    <submittedName>
        <fullName evidence="2">PrgI family protein</fullName>
    </submittedName>
</protein>
<evidence type="ECO:0000313" key="2">
    <source>
        <dbReference type="EMBL" id="MDV5976820.1"/>
    </source>
</evidence>
<dbReference type="EMBL" id="JAGQEX010000008">
    <property type="protein sequence ID" value="MDV5976820.1"/>
    <property type="molecule type" value="Genomic_DNA"/>
</dbReference>
<dbReference type="AlphaFoldDB" id="A0AAE4Q4I3"/>
<dbReference type="Proteomes" id="UP001186118">
    <property type="component" value="Unassembled WGS sequence"/>
</dbReference>